<protein>
    <submittedName>
        <fullName evidence="2">Uncharacterized protein</fullName>
    </submittedName>
</protein>
<evidence type="ECO:0000313" key="2">
    <source>
        <dbReference type="EMBL" id="SDD05900.1"/>
    </source>
</evidence>
<proteinExistence type="predicted"/>
<accession>A0A1G6RMK6</accession>
<evidence type="ECO:0000313" key="3">
    <source>
        <dbReference type="Proteomes" id="UP000199387"/>
    </source>
</evidence>
<name>A0A1G6RMK6_9BACL</name>
<reference evidence="2 3" key="1">
    <citation type="submission" date="2016-10" db="EMBL/GenBank/DDBJ databases">
        <authorList>
            <person name="de Groot N.N."/>
        </authorList>
    </citation>
    <scope>NUCLEOTIDE SEQUENCE [LARGE SCALE GENOMIC DNA]</scope>
    <source>
        <strain evidence="2 3">DSM 45514</strain>
    </source>
</reference>
<organism evidence="2 3">
    <name type="scientific">Melghirimyces thermohalophilus</name>
    <dbReference type="NCBI Taxonomy" id="1236220"/>
    <lineage>
        <taxon>Bacteria</taxon>
        <taxon>Bacillati</taxon>
        <taxon>Bacillota</taxon>
        <taxon>Bacilli</taxon>
        <taxon>Bacillales</taxon>
        <taxon>Thermoactinomycetaceae</taxon>
        <taxon>Melghirimyces</taxon>
    </lineage>
</organism>
<gene>
    <name evidence="2" type="ORF">SAMN04488112_12922</name>
</gene>
<dbReference type="STRING" id="1236220.SAMN04488112_12922"/>
<dbReference type="EMBL" id="FMZA01000029">
    <property type="protein sequence ID" value="SDD05900.1"/>
    <property type="molecule type" value="Genomic_DNA"/>
</dbReference>
<keyword evidence="1" id="KW-0472">Membrane</keyword>
<dbReference type="OrthoDB" id="3181223at2"/>
<dbReference type="AlphaFoldDB" id="A0A1G6RMK6"/>
<keyword evidence="1" id="KW-0812">Transmembrane</keyword>
<keyword evidence="1" id="KW-1133">Transmembrane helix</keyword>
<feature type="transmembrane region" description="Helical" evidence="1">
    <location>
        <begin position="94"/>
        <end position="111"/>
    </location>
</feature>
<sequence length="163" mass="18125">MYGGFHRDQRVFCGHQPLAIRNGPCPGAQCASRSSYPDHSVLFAAMLSLVAPWFGRAVILWGGYGRLRGAFGYLYTYFTAYGLSEVGGAGKRGALVGSLFSMGFWFCLWYRRARVYVASFLIVAGCVVLIGIIFYLVKAREYTRMPQVALDRLILGGKEKSRQ</sequence>
<dbReference type="RefSeq" id="WP_091573092.1">
    <property type="nucleotide sequence ID" value="NZ_FMZA01000029.1"/>
</dbReference>
<feature type="transmembrane region" description="Helical" evidence="1">
    <location>
        <begin position="41"/>
        <end position="64"/>
    </location>
</feature>
<dbReference type="Proteomes" id="UP000199387">
    <property type="component" value="Unassembled WGS sequence"/>
</dbReference>
<keyword evidence="3" id="KW-1185">Reference proteome</keyword>
<evidence type="ECO:0000256" key="1">
    <source>
        <dbReference type="SAM" id="Phobius"/>
    </source>
</evidence>
<feature type="transmembrane region" description="Helical" evidence="1">
    <location>
        <begin position="117"/>
        <end position="137"/>
    </location>
</feature>
<feature type="transmembrane region" description="Helical" evidence="1">
    <location>
        <begin position="70"/>
        <end position="87"/>
    </location>
</feature>